<evidence type="ECO:0000313" key="2">
    <source>
        <dbReference type="Proteomes" id="UP000019202"/>
    </source>
</evidence>
<dbReference type="EMBL" id="CBXF010000079">
    <property type="protein sequence ID" value="CDL82562.1"/>
    <property type="molecule type" value="Genomic_DNA"/>
</dbReference>
<accession>W1IVP1</accession>
<dbReference type="Proteomes" id="UP000019202">
    <property type="component" value="Unassembled WGS sequence"/>
</dbReference>
<comment type="caution">
    <text evidence="1">The sequence shown here is derived from an EMBL/GenBank/DDBJ whole genome shotgun (WGS) entry which is preliminary data.</text>
</comment>
<sequence>MTLLDEFYITLQKGGIVSIGYDNDTVFIDMSMAFGREACRMVYSR</sequence>
<keyword evidence="2" id="KW-1185">Reference proteome</keyword>
<proteinExistence type="predicted"/>
<gene>
    <name evidence="1" type="ORF">XSR1_210005</name>
</gene>
<reference evidence="1" key="1">
    <citation type="submission" date="2013-11" db="EMBL/GenBank/DDBJ databases">
        <title>Draft genome sequence and annotation of the entomopathogenic bacteria, Xenorhabdus cabanillasi strain JM26 and Xenorhabdus szentirmai strain DSM 16338.</title>
        <authorList>
            <person name="Gualtieri M."/>
            <person name="Ogier J.C."/>
            <person name="Pages S."/>
            <person name="Givaudan A."/>
            <person name="Gaudriault S."/>
        </authorList>
    </citation>
    <scope>NUCLEOTIDE SEQUENCE [LARGE SCALE GENOMIC DNA]</scope>
    <source>
        <strain evidence="1">DSM 16338</strain>
    </source>
</reference>
<name>W1IVP1_9GAMM</name>
<protein>
    <submittedName>
        <fullName evidence="1">Uncharacterized protein</fullName>
    </submittedName>
</protein>
<dbReference type="AlphaFoldDB" id="W1IVP1"/>
<evidence type="ECO:0000313" key="1">
    <source>
        <dbReference type="EMBL" id="CDL82562.1"/>
    </source>
</evidence>
<organism evidence="1 2">
    <name type="scientific">Xenorhabdus szentirmaii DSM 16338</name>
    <dbReference type="NCBI Taxonomy" id="1427518"/>
    <lineage>
        <taxon>Bacteria</taxon>
        <taxon>Pseudomonadati</taxon>
        <taxon>Pseudomonadota</taxon>
        <taxon>Gammaproteobacteria</taxon>
        <taxon>Enterobacterales</taxon>
        <taxon>Morganellaceae</taxon>
        <taxon>Xenorhabdus</taxon>
    </lineage>
</organism>